<feature type="domain" description="YhcG PDDEXK nuclease" evidence="1">
    <location>
        <begin position="205"/>
        <end position="355"/>
    </location>
</feature>
<keyword evidence="4" id="KW-1185">Reference proteome</keyword>
<reference evidence="3" key="2">
    <citation type="submission" date="2020-09" db="EMBL/GenBank/DDBJ databases">
        <authorList>
            <person name="Sun Q."/>
            <person name="Zhou Y."/>
        </authorList>
    </citation>
    <scope>NUCLEOTIDE SEQUENCE</scope>
    <source>
        <strain evidence="3">CGMCC 1.15448</strain>
    </source>
</reference>
<dbReference type="InterPro" id="IPR009362">
    <property type="entry name" value="YhcG_C"/>
</dbReference>
<evidence type="ECO:0000313" key="4">
    <source>
        <dbReference type="Proteomes" id="UP000607559"/>
    </source>
</evidence>
<accession>A0A8J2XSV8</accession>
<dbReference type="Proteomes" id="UP000607559">
    <property type="component" value="Unassembled WGS sequence"/>
</dbReference>
<reference evidence="3" key="1">
    <citation type="journal article" date="2014" name="Int. J. Syst. Evol. Microbiol.">
        <title>Complete genome sequence of Corynebacterium casei LMG S-19264T (=DSM 44701T), isolated from a smear-ripened cheese.</title>
        <authorList>
            <consortium name="US DOE Joint Genome Institute (JGI-PGF)"/>
            <person name="Walter F."/>
            <person name="Albersmeier A."/>
            <person name="Kalinowski J."/>
            <person name="Ruckert C."/>
        </authorList>
    </citation>
    <scope>NUCLEOTIDE SEQUENCE</scope>
    <source>
        <strain evidence="3">CGMCC 1.15448</strain>
    </source>
</reference>
<dbReference type="InterPro" id="IPR053148">
    <property type="entry name" value="PD-DEXK-like_domain"/>
</dbReference>
<evidence type="ECO:0000259" key="2">
    <source>
        <dbReference type="Pfam" id="PF17761"/>
    </source>
</evidence>
<comment type="caution">
    <text evidence="3">The sequence shown here is derived from an EMBL/GenBank/DDBJ whole genome shotgun (WGS) entry which is preliminary data.</text>
</comment>
<dbReference type="Pfam" id="PF17761">
    <property type="entry name" value="DUF1016_N"/>
    <property type="match status" value="1"/>
</dbReference>
<protein>
    <submittedName>
        <fullName evidence="3">DUF1016 domain-containing protein</fullName>
    </submittedName>
</protein>
<evidence type="ECO:0000259" key="1">
    <source>
        <dbReference type="Pfam" id="PF06250"/>
    </source>
</evidence>
<gene>
    <name evidence="3" type="ORF">GCM10011511_21960</name>
</gene>
<dbReference type="PANTHER" id="PTHR30547">
    <property type="entry name" value="UNCHARACTERIZED PROTEIN YHCG-RELATED"/>
    <property type="match status" value="1"/>
</dbReference>
<dbReference type="GO" id="GO:0003676">
    <property type="term" value="F:nucleic acid binding"/>
    <property type="evidence" value="ECO:0007669"/>
    <property type="project" value="InterPro"/>
</dbReference>
<dbReference type="EMBL" id="BMJC01000002">
    <property type="protein sequence ID" value="GGA98258.1"/>
    <property type="molecule type" value="Genomic_DNA"/>
</dbReference>
<feature type="domain" description="YhcG N-terminal" evidence="2">
    <location>
        <begin position="30"/>
        <end position="179"/>
    </location>
</feature>
<name>A0A8J2XSV8_9BACT</name>
<dbReference type="Pfam" id="PF06250">
    <property type="entry name" value="YhcG_C"/>
    <property type="match status" value="1"/>
</dbReference>
<proteinExistence type="predicted"/>
<dbReference type="PANTHER" id="PTHR30547:SF5">
    <property type="entry name" value="NUCLEASE YHCG-RELATED"/>
    <property type="match status" value="1"/>
</dbReference>
<dbReference type="Gene3D" id="3.40.1350.10">
    <property type="match status" value="1"/>
</dbReference>
<dbReference type="InterPro" id="IPR011856">
    <property type="entry name" value="tRNA_endonuc-like_dom_sf"/>
</dbReference>
<dbReference type="AlphaFoldDB" id="A0A8J2XSV8"/>
<sequence length="368" mass="43201">MLRISVFIQLGKDMDFSELISALFKINEGLREQSFRAVNLSLTLRNWFFGFYMVEFEQNGSDRAGYGNALLANISAEMKRQGIPNSDERELRRYRQFYLVYPAAGLLTSTPIRGSSTPVFHVPDIHYIRIFNRLSYTHFADLVRIKDPLKRLFYELECAKGGWSIKELRRQMDSLLFERTGLSKDKERLLRTANSETQANSFPDLIRDPYIFEFIGLKQQEVLPEKGLEQALLDHLLQFLLEMGKGFCFEARQRRIVVDNEHHFVDLVLYHRLLHCNVLIEVKTERFHHSHAEQLNMYLEYYKKYEMTAGDNPPVGILLCTDKEQEHVEFATAGLDDKVFVSKYLIELPDKKELEQFIKRQLQNNLQN</sequence>
<dbReference type="InterPro" id="IPR041527">
    <property type="entry name" value="YhcG_N"/>
</dbReference>
<organism evidence="3 4">
    <name type="scientific">Puia dinghuensis</name>
    <dbReference type="NCBI Taxonomy" id="1792502"/>
    <lineage>
        <taxon>Bacteria</taxon>
        <taxon>Pseudomonadati</taxon>
        <taxon>Bacteroidota</taxon>
        <taxon>Chitinophagia</taxon>
        <taxon>Chitinophagales</taxon>
        <taxon>Chitinophagaceae</taxon>
        <taxon>Puia</taxon>
    </lineage>
</organism>
<evidence type="ECO:0000313" key="3">
    <source>
        <dbReference type="EMBL" id="GGA98258.1"/>
    </source>
</evidence>